<evidence type="ECO:0008006" key="5">
    <source>
        <dbReference type="Google" id="ProtNLM"/>
    </source>
</evidence>
<evidence type="ECO:0000313" key="3">
    <source>
        <dbReference type="EMBL" id="ATC89406.1"/>
    </source>
</evidence>
<evidence type="ECO:0000256" key="1">
    <source>
        <dbReference type="SAM" id="Coils"/>
    </source>
</evidence>
<sequence length="125" mass="14960">MAYKDIEIAFNTRKAMLKEAPQKYHGTEDDQLKNAYKRIDELETNNKRLHSEVSAMREQIIRWMYNLYQMGHNMDEMNAKIPENVDIEELKDRALPRNVDPESLNRPLPKITRADDRKRKRSRDD</sequence>
<dbReference type="EMBL" id="CP011030">
    <property type="protein sequence ID" value="ATC89406.1"/>
    <property type="molecule type" value="Genomic_DNA"/>
</dbReference>
<evidence type="ECO:0000256" key="2">
    <source>
        <dbReference type="SAM" id="MobiDB-lite"/>
    </source>
</evidence>
<feature type="coiled-coil region" evidence="1">
    <location>
        <begin position="32"/>
        <end position="59"/>
    </location>
</feature>
<gene>
    <name evidence="3" type="ORF">PISS_a0349</name>
</gene>
<keyword evidence="1" id="KW-0175">Coiled coil</keyword>
<name>A0ABM6MZQ6_9GAMM</name>
<organism evidence="3 4">
    <name type="scientific">Pseudoalteromonas issachenkonii</name>
    <dbReference type="NCBI Taxonomy" id="152297"/>
    <lineage>
        <taxon>Bacteria</taxon>
        <taxon>Pseudomonadati</taxon>
        <taxon>Pseudomonadota</taxon>
        <taxon>Gammaproteobacteria</taxon>
        <taxon>Alteromonadales</taxon>
        <taxon>Pseudoalteromonadaceae</taxon>
        <taxon>Pseudoalteromonas</taxon>
    </lineage>
</organism>
<accession>A0ABM6MZQ6</accession>
<keyword evidence="4" id="KW-1185">Reference proteome</keyword>
<protein>
    <recommendedName>
        <fullName evidence="5">Transposase</fullName>
    </recommendedName>
</protein>
<reference evidence="3 4" key="1">
    <citation type="submission" date="2015-06" db="EMBL/GenBank/DDBJ databases">
        <authorList>
            <person name="Xie B.-B."/>
            <person name="Rong J.-C."/>
            <person name="Qin Q.-L."/>
            <person name="Zhang Y.-Z."/>
        </authorList>
    </citation>
    <scope>NUCLEOTIDE SEQUENCE [LARGE SCALE GENOMIC DNA]</scope>
    <source>
        <strain evidence="3 4">KMM 3549</strain>
    </source>
</reference>
<dbReference type="Proteomes" id="UP000217258">
    <property type="component" value="Chromosome I"/>
</dbReference>
<feature type="region of interest" description="Disordered" evidence="2">
    <location>
        <begin position="92"/>
        <end position="125"/>
    </location>
</feature>
<evidence type="ECO:0000313" key="4">
    <source>
        <dbReference type="Proteomes" id="UP000217258"/>
    </source>
</evidence>
<proteinExistence type="predicted"/>
<feature type="compositionally biased region" description="Basic and acidic residues" evidence="2">
    <location>
        <begin position="112"/>
        <end position="125"/>
    </location>
</feature>